<protein>
    <submittedName>
        <fullName evidence="1">Uncharacterized protein</fullName>
    </submittedName>
</protein>
<dbReference type="EMBL" id="DS178364">
    <property type="protein sequence ID" value="EFP92412.1"/>
    <property type="molecule type" value="Genomic_DNA"/>
</dbReference>
<organism evidence="1 2">
    <name type="scientific">Puccinia graminis f. sp. tritici (strain CRL 75-36-700-3 / race SCCL)</name>
    <name type="common">Black stem rust fungus</name>
    <dbReference type="NCBI Taxonomy" id="418459"/>
    <lineage>
        <taxon>Eukaryota</taxon>
        <taxon>Fungi</taxon>
        <taxon>Dikarya</taxon>
        <taxon>Basidiomycota</taxon>
        <taxon>Pucciniomycotina</taxon>
        <taxon>Pucciniomycetes</taxon>
        <taxon>Pucciniales</taxon>
        <taxon>Pucciniaceae</taxon>
        <taxon>Puccinia</taxon>
    </lineage>
</organism>
<sequence length="193" mass="21844">MKQKTPTEAAGRILPGRSDYTPRWPRGILSAVKILLSAAEVISLGRRECTPQPSRVYTLDGREDSSWPLRVYTLNGLSTAERIPLSRQECRLSMAERIPLSLRECRLSMAERIPLSRRECRLSMAVYTLNSQGKPTWPLRCTPSRRLFTLPAIESVRSQRLTLYILGGREEITSAAESRILTDERIPLGHRGV</sequence>
<name>E3L787_PUCGT</name>
<gene>
    <name evidence="1" type="ORF">PGTG_18237</name>
</gene>
<dbReference type="KEGG" id="pgr:PGTG_18237"/>
<dbReference type="VEuPathDB" id="FungiDB:PGTG_18237"/>
<accession>E3L787</accession>
<dbReference type="GeneID" id="10538237"/>
<reference evidence="2" key="2">
    <citation type="journal article" date="2011" name="Proc. Natl. Acad. Sci. U.S.A.">
        <title>Obligate biotrophy features unraveled by the genomic analysis of rust fungi.</title>
        <authorList>
            <person name="Duplessis S."/>
            <person name="Cuomo C.A."/>
            <person name="Lin Y.-C."/>
            <person name="Aerts A."/>
            <person name="Tisserant E."/>
            <person name="Veneault-Fourrey C."/>
            <person name="Joly D.L."/>
            <person name="Hacquard S."/>
            <person name="Amselem J."/>
            <person name="Cantarel B.L."/>
            <person name="Chiu R."/>
            <person name="Coutinho P.M."/>
            <person name="Feau N."/>
            <person name="Field M."/>
            <person name="Frey P."/>
            <person name="Gelhaye E."/>
            <person name="Goldberg J."/>
            <person name="Grabherr M.G."/>
            <person name="Kodira C.D."/>
            <person name="Kohler A."/>
            <person name="Kuees U."/>
            <person name="Lindquist E.A."/>
            <person name="Lucas S.M."/>
            <person name="Mago R."/>
            <person name="Mauceli E."/>
            <person name="Morin E."/>
            <person name="Murat C."/>
            <person name="Pangilinan J.L."/>
            <person name="Park R."/>
            <person name="Pearson M."/>
            <person name="Quesneville H."/>
            <person name="Rouhier N."/>
            <person name="Sakthikumar S."/>
            <person name="Salamov A.A."/>
            <person name="Schmutz J."/>
            <person name="Selles B."/>
            <person name="Shapiro H."/>
            <person name="Tanguay P."/>
            <person name="Tuskan G.A."/>
            <person name="Henrissat B."/>
            <person name="Van de Peer Y."/>
            <person name="Rouze P."/>
            <person name="Ellis J.G."/>
            <person name="Dodds P.N."/>
            <person name="Schein J.E."/>
            <person name="Zhong S."/>
            <person name="Hamelin R.C."/>
            <person name="Grigoriev I.V."/>
            <person name="Szabo L.J."/>
            <person name="Martin F."/>
        </authorList>
    </citation>
    <scope>NUCLEOTIDE SEQUENCE [LARGE SCALE GENOMIC DNA]</scope>
    <source>
        <strain evidence="2">CRL 75-36-700-3 / race SCCL</strain>
    </source>
</reference>
<dbReference type="InParanoid" id="E3L787"/>
<dbReference type="Proteomes" id="UP000008783">
    <property type="component" value="Unassembled WGS sequence"/>
</dbReference>
<evidence type="ECO:0000313" key="2">
    <source>
        <dbReference type="Proteomes" id="UP000008783"/>
    </source>
</evidence>
<dbReference type="RefSeq" id="XP_003336831.1">
    <property type="nucleotide sequence ID" value="XM_003336783.1"/>
</dbReference>
<keyword evidence="2" id="KW-1185">Reference proteome</keyword>
<evidence type="ECO:0000313" key="1">
    <source>
        <dbReference type="EMBL" id="EFP92412.1"/>
    </source>
</evidence>
<dbReference type="AlphaFoldDB" id="E3L787"/>
<dbReference type="HOGENOM" id="CLU_1195366_0_0_1"/>
<proteinExistence type="predicted"/>
<reference key="1">
    <citation type="submission" date="2007-01" db="EMBL/GenBank/DDBJ databases">
        <title>The Genome Sequence of Puccinia graminis f. sp. tritici Strain CRL 75-36-700-3.</title>
        <authorList>
            <consortium name="The Broad Institute Genome Sequencing Platform"/>
            <person name="Birren B."/>
            <person name="Lander E."/>
            <person name="Galagan J."/>
            <person name="Nusbaum C."/>
            <person name="Devon K."/>
            <person name="Cuomo C."/>
            <person name="Jaffe D."/>
            <person name="Butler J."/>
            <person name="Alvarez P."/>
            <person name="Gnerre S."/>
            <person name="Grabherr M."/>
            <person name="Mauceli E."/>
            <person name="Brockman W."/>
            <person name="Young S."/>
            <person name="LaButti K."/>
            <person name="Sykes S."/>
            <person name="DeCaprio D."/>
            <person name="Crawford M."/>
            <person name="Koehrsen M."/>
            <person name="Engels R."/>
            <person name="Montgomery P."/>
            <person name="Pearson M."/>
            <person name="Howarth C."/>
            <person name="Larson L."/>
            <person name="White J."/>
            <person name="Zeng Q."/>
            <person name="Kodira C."/>
            <person name="Yandava C."/>
            <person name="Alvarado L."/>
            <person name="O'Leary S."/>
            <person name="Szabo L."/>
            <person name="Dean R."/>
            <person name="Schein J."/>
        </authorList>
    </citation>
    <scope>NUCLEOTIDE SEQUENCE</scope>
    <source>
        <strain>CRL 75-36-700-3</strain>
    </source>
</reference>